<evidence type="ECO:0000313" key="2">
    <source>
        <dbReference type="EMBL" id="MCG2621940.1"/>
    </source>
</evidence>
<proteinExistence type="predicted"/>
<evidence type="ECO:0000313" key="3">
    <source>
        <dbReference type="Proteomes" id="UP001165368"/>
    </source>
</evidence>
<dbReference type="Proteomes" id="UP001165368">
    <property type="component" value="Unassembled WGS sequence"/>
</dbReference>
<protein>
    <recommendedName>
        <fullName evidence="1">Thiopeptide-type bacteriocin biosynthesis domain-containing protein</fullName>
    </recommendedName>
</protein>
<keyword evidence="3" id="KW-1185">Reference proteome</keyword>
<feature type="domain" description="Thiopeptide-type bacteriocin biosynthesis" evidence="1">
    <location>
        <begin position="19"/>
        <end position="301"/>
    </location>
</feature>
<dbReference type="Pfam" id="PF14028">
    <property type="entry name" value="Lant_dehydr_C"/>
    <property type="match status" value="1"/>
</dbReference>
<dbReference type="InterPro" id="IPR023809">
    <property type="entry name" value="Thiopep_bacteriocin_synth_dom"/>
</dbReference>
<dbReference type="RefSeq" id="WP_237819643.1">
    <property type="nucleotide sequence ID" value="NZ_JAKLTQ010000004.1"/>
</dbReference>
<accession>A0ABS9L5I3</accession>
<evidence type="ECO:0000259" key="1">
    <source>
        <dbReference type="Pfam" id="PF14028"/>
    </source>
</evidence>
<sequence length="322" mass="36085">MSQLTAIRTSESLGLEPYWWVLSIYTARQDEAEAVIGELVTPLVAHARREGVGRWYFSQHDGRTGPHVKVRFLGCRSSLDSLRRFELAARNRTRSLAGATTEQHYVLSPLHDASAAVAAGVELQEVQEAELDRFGGPEGLALAEEVFELSSELAVWATQRFSKRQGRSALAALLLSDAAWAMSHGTRAAQWPDRTRLSWDYCWDNHLRASTAELGRNGAKARDGLAAGLASRTAPMHRLMAATAAESSVQNWRRRWTRAIDTYLYRADKARTSRSAQHLTFSQSHLMVNRLGFSAWEEASLGIYARGWTPEVESFLLEKRER</sequence>
<comment type="caution">
    <text evidence="2">The sequence shown here is derived from an EMBL/GenBank/DDBJ whole genome shotgun (WGS) entry which is preliminary data.</text>
</comment>
<reference evidence="2" key="1">
    <citation type="submission" date="2022-01" db="EMBL/GenBank/DDBJ databases">
        <authorList>
            <person name="Jo J.-H."/>
            <person name="Im W.-T."/>
        </authorList>
    </citation>
    <scope>NUCLEOTIDE SEQUENCE</scope>
    <source>
        <strain evidence="2">I2-34</strain>
    </source>
</reference>
<dbReference type="EMBL" id="JAKLTQ010000004">
    <property type="protein sequence ID" value="MCG2621940.1"/>
    <property type="molecule type" value="Genomic_DNA"/>
</dbReference>
<name>A0ABS9L5I3_9MICC</name>
<gene>
    <name evidence="2" type="ORF">LVY72_08415</name>
</gene>
<organism evidence="2 3">
    <name type="scientific">Arthrobacter hankyongi</name>
    <dbReference type="NCBI Taxonomy" id="2904801"/>
    <lineage>
        <taxon>Bacteria</taxon>
        <taxon>Bacillati</taxon>
        <taxon>Actinomycetota</taxon>
        <taxon>Actinomycetes</taxon>
        <taxon>Micrococcales</taxon>
        <taxon>Micrococcaceae</taxon>
        <taxon>Arthrobacter</taxon>
    </lineage>
</organism>